<dbReference type="SMART" id="SM00448">
    <property type="entry name" value="REC"/>
    <property type="match status" value="2"/>
</dbReference>
<proteinExistence type="predicted"/>
<organism evidence="3 4">
    <name type="scientific">Sporomusa ovata</name>
    <dbReference type="NCBI Taxonomy" id="2378"/>
    <lineage>
        <taxon>Bacteria</taxon>
        <taxon>Bacillati</taxon>
        <taxon>Bacillota</taxon>
        <taxon>Negativicutes</taxon>
        <taxon>Selenomonadales</taxon>
        <taxon>Sporomusaceae</taxon>
        <taxon>Sporomusa</taxon>
    </lineage>
</organism>
<evidence type="ECO:0000313" key="4">
    <source>
        <dbReference type="Proteomes" id="UP000049855"/>
    </source>
</evidence>
<dbReference type="Gene3D" id="3.40.50.2300">
    <property type="match status" value="2"/>
</dbReference>
<feature type="modified residue" description="4-aspartylphosphate" evidence="1">
    <location>
        <position position="53"/>
    </location>
</feature>
<dbReference type="PANTHER" id="PTHR43228:SF1">
    <property type="entry name" value="TWO-COMPONENT RESPONSE REGULATOR ARR22"/>
    <property type="match status" value="1"/>
</dbReference>
<dbReference type="PROSITE" id="PS50110">
    <property type="entry name" value="RESPONSE_REGULATORY"/>
    <property type="match status" value="2"/>
</dbReference>
<gene>
    <name evidence="3" type="ORF">SpAn4DRAFT_2304</name>
</gene>
<accession>A0A0U1L085</accession>
<dbReference type="GO" id="GO:0000160">
    <property type="term" value="P:phosphorelay signal transduction system"/>
    <property type="evidence" value="ECO:0007669"/>
    <property type="project" value="InterPro"/>
</dbReference>
<dbReference type="SUPFAM" id="SSF52172">
    <property type="entry name" value="CheY-like"/>
    <property type="match status" value="2"/>
</dbReference>
<dbReference type="InterPro" id="IPR052048">
    <property type="entry name" value="ST_Response_Regulator"/>
</dbReference>
<dbReference type="Pfam" id="PF00072">
    <property type="entry name" value="Response_reg"/>
    <property type="match status" value="2"/>
</dbReference>
<keyword evidence="3" id="KW-0675">Receptor</keyword>
<evidence type="ECO:0000256" key="1">
    <source>
        <dbReference type="PROSITE-ProRule" id="PRU00169"/>
    </source>
</evidence>
<dbReference type="RefSeq" id="WP_021167880.1">
    <property type="nucleotide sequence ID" value="NZ_CTRP01000012.1"/>
</dbReference>
<evidence type="ECO:0000259" key="2">
    <source>
        <dbReference type="PROSITE" id="PS50110"/>
    </source>
</evidence>
<protein>
    <submittedName>
        <fullName evidence="3">Chemotaxis regulator-transmits chemoreceptor signals to flagelllar motor components CheY</fullName>
    </submittedName>
</protein>
<dbReference type="InterPro" id="IPR001789">
    <property type="entry name" value="Sig_transdc_resp-reg_receiver"/>
</dbReference>
<sequence length="413" mass="45890">MARILIVDDSFVARMSLSNIMIALGHIVVGEAIDGIQALEEYTKLQPDIVTMDLTMAGSDGIQATAAILAEFPEARIIVVSARQDNRIIVDALEQGARHFIIKPVSQDKVRAVLNNVLQQTFDKQKQLELIRRLKKTYDNDASLQAGNQQRSARVLIVDDSTVARKLLREIITELGHMVVGEAANGTQAFVEYANLHPDLVTMDLTMEGLGGAEVISKIIAVDPQARIVVVSSMEVRRGIIDALERGARHFIVKPIRKETVATVLNNVLQQEFNLQKHIECVRKLKQAEDSLALLENDAKKVVPPYAISIADKSLLHIFINQSITLTSCETLFLELEEHLTDTPLRVLLDFGTMSSLDDQLLTKINELIEAIENNFGIVKGISNDKKFVDRITSTQIENKANALADILNFFEH</sequence>
<reference evidence="4" key="1">
    <citation type="submission" date="2015-03" db="EMBL/GenBank/DDBJ databases">
        <authorList>
            <person name="Nijsse Bart"/>
        </authorList>
    </citation>
    <scope>NUCLEOTIDE SEQUENCE [LARGE SCALE GENOMIC DNA]</scope>
</reference>
<feature type="modified residue" description="4-aspartylphosphate" evidence="1">
    <location>
        <position position="204"/>
    </location>
</feature>
<dbReference type="Proteomes" id="UP000049855">
    <property type="component" value="Unassembled WGS sequence"/>
</dbReference>
<keyword evidence="4" id="KW-1185">Reference proteome</keyword>
<name>A0A0U1L085_9FIRM</name>
<dbReference type="PANTHER" id="PTHR43228">
    <property type="entry name" value="TWO-COMPONENT RESPONSE REGULATOR"/>
    <property type="match status" value="1"/>
</dbReference>
<dbReference type="AlphaFoldDB" id="A0A0U1L085"/>
<dbReference type="EMBL" id="CTRP01000012">
    <property type="protein sequence ID" value="CQR73072.1"/>
    <property type="molecule type" value="Genomic_DNA"/>
</dbReference>
<feature type="domain" description="Response regulatory" evidence="2">
    <location>
        <begin position="3"/>
        <end position="118"/>
    </location>
</feature>
<dbReference type="InterPro" id="IPR011006">
    <property type="entry name" value="CheY-like_superfamily"/>
</dbReference>
<keyword evidence="1" id="KW-0597">Phosphoprotein</keyword>
<evidence type="ECO:0000313" key="3">
    <source>
        <dbReference type="EMBL" id="CQR73072.1"/>
    </source>
</evidence>
<feature type="domain" description="Response regulatory" evidence="2">
    <location>
        <begin position="154"/>
        <end position="269"/>
    </location>
</feature>